<dbReference type="KEGG" id="vcy:IX92_20100"/>
<dbReference type="PANTHER" id="PTHR35936">
    <property type="entry name" value="MEMBRANE-BOUND LYTIC MUREIN TRANSGLYCOSYLASE F"/>
    <property type="match status" value="1"/>
</dbReference>
<organism evidence="5 6">
    <name type="scientific">Vibrio coralliilyticus</name>
    <dbReference type="NCBI Taxonomy" id="190893"/>
    <lineage>
        <taxon>Bacteria</taxon>
        <taxon>Pseudomonadati</taxon>
        <taxon>Pseudomonadota</taxon>
        <taxon>Gammaproteobacteria</taxon>
        <taxon>Vibrionales</taxon>
        <taxon>Vibrionaceae</taxon>
        <taxon>Vibrio</taxon>
    </lineage>
</organism>
<evidence type="ECO:0000256" key="1">
    <source>
        <dbReference type="ARBA" id="ARBA00010333"/>
    </source>
</evidence>
<dbReference type="Proteomes" id="UP000030081">
    <property type="component" value="Chromosome 2"/>
</dbReference>
<dbReference type="Gene3D" id="3.40.190.10">
    <property type="entry name" value="Periplasmic binding protein-like II"/>
    <property type="match status" value="2"/>
</dbReference>
<dbReference type="AlphaFoldDB" id="A0AAN0SFK3"/>
<evidence type="ECO:0000313" key="5">
    <source>
        <dbReference type="EMBL" id="AIW21325.1"/>
    </source>
</evidence>
<dbReference type="PANTHER" id="PTHR35936:SF25">
    <property type="entry name" value="ABC TRANSPORTER SUBSTRATE-BINDING PROTEIN"/>
    <property type="match status" value="1"/>
</dbReference>
<gene>
    <name evidence="5" type="ORF">IX92_20100</name>
</gene>
<accession>A0AAN0SFK3</accession>
<feature type="chain" id="PRO_5042939395" evidence="3">
    <location>
        <begin position="27"/>
        <end position="263"/>
    </location>
</feature>
<dbReference type="SUPFAM" id="SSF53850">
    <property type="entry name" value="Periplasmic binding protein-like II"/>
    <property type="match status" value="1"/>
</dbReference>
<dbReference type="SMART" id="SM00062">
    <property type="entry name" value="PBPb"/>
    <property type="match status" value="1"/>
</dbReference>
<evidence type="ECO:0000259" key="4">
    <source>
        <dbReference type="SMART" id="SM00062"/>
    </source>
</evidence>
<comment type="similarity">
    <text evidence="1">Belongs to the bacterial solute-binding protein 3 family.</text>
</comment>
<protein>
    <submittedName>
        <fullName evidence="5">ABC transporter substrate-binding protein</fullName>
    </submittedName>
</protein>
<reference evidence="5 6" key="1">
    <citation type="submission" date="2014-10" db="EMBL/GenBank/DDBJ databases">
        <title>The Complete Genome Sequence for the Shellfish Pathogen Vibrio coralliilyticus RE98 Isolated from a Shellfish Hatchery.</title>
        <authorList>
            <person name="Richards G.P."/>
            <person name="Bono J.L."/>
            <person name="Watson M.A."/>
            <person name="Needleman D.S."/>
        </authorList>
    </citation>
    <scope>NUCLEOTIDE SEQUENCE [LARGE SCALE GENOMIC DNA]</scope>
    <source>
        <strain evidence="5 6">RE98</strain>
    </source>
</reference>
<proteinExistence type="inferred from homology"/>
<keyword evidence="6" id="KW-1185">Reference proteome</keyword>
<sequence>MGTLRDAMKLPSLFVLLAFFTSQTYAKTVTFVTDVWPPYVLDASQGEGKGFFVDLVIEMCQSEETNIEVAYVPWLRAETMVKHGSAFAAFPYAVTKTRKEFADFSVSITQSANPPRIFYYRPLVPKADSVSLGELMSYRIGTYLGYYIKEKFDEQGHEYVLAQTEEKAFQMLQKGRIDYLPADPESGWKWIAKLFPDSQHLFSILPDPFPGTSLHLMVSRSFPNAQEILNQCERGFEKMRESGKYFEMLKSEGKLKYAIPGDK</sequence>
<dbReference type="EMBL" id="CP009618">
    <property type="protein sequence ID" value="AIW21325.1"/>
    <property type="molecule type" value="Genomic_DNA"/>
</dbReference>
<evidence type="ECO:0000256" key="3">
    <source>
        <dbReference type="SAM" id="SignalP"/>
    </source>
</evidence>
<keyword evidence="2 3" id="KW-0732">Signal</keyword>
<feature type="domain" description="Solute-binding protein family 3/N-terminal" evidence="4">
    <location>
        <begin position="28"/>
        <end position="249"/>
    </location>
</feature>
<evidence type="ECO:0000313" key="6">
    <source>
        <dbReference type="Proteomes" id="UP000030081"/>
    </source>
</evidence>
<evidence type="ECO:0000256" key="2">
    <source>
        <dbReference type="ARBA" id="ARBA00022729"/>
    </source>
</evidence>
<name>A0AAN0SFK3_9VIBR</name>
<dbReference type="Pfam" id="PF00497">
    <property type="entry name" value="SBP_bac_3"/>
    <property type="match status" value="1"/>
</dbReference>
<dbReference type="InterPro" id="IPR001638">
    <property type="entry name" value="Solute-binding_3/MltF_N"/>
</dbReference>
<feature type="signal peptide" evidence="3">
    <location>
        <begin position="1"/>
        <end position="26"/>
    </location>
</feature>